<sequence>MAGAFRVGILTFFLTISISVLFQLTQARTALWVSILVLLAVIFLGIIFDIVGTATTAATEKPFHAMASDRVPGAKKGVELVRKADQVANFCNDVVGDICGTVSGSIGAALVINFVVNHDLVAYRDLISLLVVGLISALTVGGKAAGKAFAIRNSTMILLNVAFLLEKVEVLFGRRPQRGKNRRIKNKTSK</sequence>
<reference evidence="2" key="1">
    <citation type="submission" date="2020-06" db="EMBL/GenBank/DDBJ databases">
        <title>Novel chitinolytic bacterium.</title>
        <authorList>
            <person name="Ungkulpasvich U."/>
            <person name="Kosugi A."/>
            <person name="Uke A."/>
        </authorList>
    </citation>
    <scope>NUCLEOTIDE SEQUENCE</scope>
    <source>
        <strain evidence="2">UUS1-1</strain>
    </source>
</reference>
<feature type="transmembrane region" description="Helical" evidence="1">
    <location>
        <begin position="7"/>
        <end position="24"/>
    </location>
</feature>
<evidence type="ECO:0000313" key="2">
    <source>
        <dbReference type="EMBL" id="MBA2133853.1"/>
    </source>
</evidence>
<evidence type="ECO:0000256" key="1">
    <source>
        <dbReference type="SAM" id="Phobius"/>
    </source>
</evidence>
<proteinExistence type="predicted"/>
<organism evidence="2 3">
    <name type="scientific">Capillibacterium thermochitinicola</name>
    <dbReference type="NCBI Taxonomy" id="2699427"/>
    <lineage>
        <taxon>Bacteria</taxon>
        <taxon>Bacillati</taxon>
        <taxon>Bacillota</taxon>
        <taxon>Capillibacterium</taxon>
    </lineage>
</organism>
<protein>
    <recommendedName>
        <fullName evidence="4">CNNM transmembrane domain-containing protein</fullName>
    </recommendedName>
</protein>
<evidence type="ECO:0000313" key="3">
    <source>
        <dbReference type="Proteomes" id="UP000657177"/>
    </source>
</evidence>
<feature type="transmembrane region" description="Helical" evidence="1">
    <location>
        <begin position="30"/>
        <end position="51"/>
    </location>
</feature>
<dbReference type="Proteomes" id="UP000657177">
    <property type="component" value="Unassembled WGS sequence"/>
</dbReference>
<dbReference type="AlphaFoldDB" id="A0A8J6I2N7"/>
<keyword evidence="1" id="KW-1133">Transmembrane helix</keyword>
<keyword evidence="3" id="KW-1185">Reference proteome</keyword>
<accession>A0A8J6I2N7</accession>
<keyword evidence="1" id="KW-0812">Transmembrane</keyword>
<gene>
    <name evidence="2" type="ORF">G5B42_09950</name>
</gene>
<dbReference type="EMBL" id="JAAKDE010000023">
    <property type="protein sequence ID" value="MBA2133853.1"/>
    <property type="molecule type" value="Genomic_DNA"/>
</dbReference>
<feature type="transmembrane region" description="Helical" evidence="1">
    <location>
        <begin position="157"/>
        <end position="173"/>
    </location>
</feature>
<comment type="caution">
    <text evidence="2">The sequence shown here is derived from an EMBL/GenBank/DDBJ whole genome shotgun (WGS) entry which is preliminary data.</text>
</comment>
<name>A0A8J6I2N7_9FIRM</name>
<feature type="transmembrane region" description="Helical" evidence="1">
    <location>
        <begin position="126"/>
        <end position="145"/>
    </location>
</feature>
<keyword evidence="1" id="KW-0472">Membrane</keyword>
<evidence type="ECO:0008006" key="4">
    <source>
        <dbReference type="Google" id="ProtNLM"/>
    </source>
</evidence>